<dbReference type="Pfam" id="PF13193">
    <property type="entry name" value="AMP-binding_C"/>
    <property type="match status" value="1"/>
</dbReference>
<sequence>MQSGIHKAQDPRSGDHDVQKLYKCTTMLLFRSTAPPFVLPPDHLIIPDIILNDDFQHPTKPNGNQDLPCIIDERTGFTLTLRELRERTYRLANVLKGRWNPTPGDIITLFIPNHTDYPVCIWAGHLLGCTIAPTSPTLTVDELVYQLEIVRPTLIIAYSENVGTALKGAGSINLSADRIVTVDSMQTSNESALVPSLPDLLAKESPVLQFSGHKLGPGEAKKAIAFLCFSSGTTGKPKAVAISHYNAISNMLQAATFNRFNENYTCVEEQRFRPGDVCSGVLPSYHIYGLMMNLHIVIYAKMTLVVSQKFDFAEMLKSIGKYHITHIIIVPPQAVLFCKHPAAKEADLSSVRVCMMAGAPVTAELTEELVVRFPGAQLGQAFGMTETSPAVSMWPVTQKVGTPGSAGQLVSGTVAKVVKEDGNLAKVGESGELYIKGEQVALGYYKNEAATKEVFVDGWVRTGDIALFQANGDMFIVDRVKELIKVKGFQVAPAELEGHLLAHQDVADAAVIGIPHDYAGEVPMAFIVLKSDKAMAVHNNIIIETEARKSIFEHVSSTKSEHKWLTGGITFVDTIPKSLSGKILRRVLREQVKISQTKPKL</sequence>
<dbReference type="InterPro" id="IPR020845">
    <property type="entry name" value="AMP-binding_CS"/>
</dbReference>
<dbReference type="SUPFAM" id="SSF56801">
    <property type="entry name" value="Acetyl-CoA synthetase-like"/>
    <property type="match status" value="1"/>
</dbReference>
<dbReference type="HOGENOM" id="CLU_000022_59_2_1"/>
<dbReference type="InterPro" id="IPR000873">
    <property type="entry name" value="AMP-dep_synth/lig_dom"/>
</dbReference>
<gene>
    <name evidence="3" type="ORF">M422DRAFT_777999</name>
</gene>
<dbReference type="EMBL" id="KN837100">
    <property type="protein sequence ID" value="KIJ47857.1"/>
    <property type="molecule type" value="Genomic_DNA"/>
</dbReference>
<dbReference type="InterPro" id="IPR042099">
    <property type="entry name" value="ANL_N_sf"/>
</dbReference>
<evidence type="ECO:0000259" key="1">
    <source>
        <dbReference type="Pfam" id="PF00501"/>
    </source>
</evidence>
<dbReference type="CDD" id="cd05911">
    <property type="entry name" value="Firefly_Luc_like"/>
    <property type="match status" value="1"/>
</dbReference>
<feature type="domain" description="AMP-dependent synthetase/ligase" evidence="1">
    <location>
        <begin position="62"/>
        <end position="445"/>
    </location>
</feature>
<dbReference type="PANTHER" id="PTHR24096">
    <property type="entry name" value="LONG-CHAIN-FATTY-ACID--COA LIGASE"/>
    <property type="match status" value="1"/>
</dbReference>
<dbReference type="InterPro" id="IPR045851">
    <property type="entry name" value="AMP-bd_C_sf"/>
</dbReference>
<dbReference type="Proteomes" id="UP000054279">
    <property type="component" value="Unassembled WGS sequence"/>
</dbReference>
<evidence type="ECO:0000313" key="4">
    <source>
        <dbReference type="Proteomes" id="UP000054279"/>
    </source>
</evidence>
<organism evidence="3 4">
    <name type="scientific">Sphaerobolus stellatus (strain SS14)</name>
    <dbReference type="NCBI Taxonomy" id="990650"/>
    <lineage>
        <taxon>Eukaryota</taxon>
        <taxon>Fungi</taxon>
        <taxon>Dikarya</taxon>
        <taxon>Basidiomycota</taxon>
        <taxon>Agaricomycotina</taxon>
        <taxon>Agaricomycetes</taxon>
        <taxon>Phallomycetidae</taxon>
        <taxon>Geastrales</taxon>
        <taxon>Sphaerobolaceae</taxon>
        <taxon>Sphaerobolus</taxon>
    </lineage>
</organism>
<evidence type="ECO:0008006" key="5">
    <source>
        <dbReference type="Google" id="ProtNLM"/>
    </source>
</evidence>
<evidence type="ECO:0000313" key="3">
    <source>
        <dbReference type="EMBL" id="KIJ47857.1"/>
    </source>
</evidence>
<dbReference type="PROSITE" id="PS00455">
    <property type="entry name" value="AMP_BINDING"/>
    <property type="match status" value="1"/>
</dbReference>
<proteinExistence type="predicted"/>
<reference evidence="3 4" key="1">
    <citation type="submission" date="2014-06" db="EMBL/GenBank/DDBJ databases">
        <title>Evolutionary Origins and Diversification of the Mycorrhizal Mutualists.</title>
        <authorList>
            <consortium name="DOE Joint Genome Institute"/>
            <consortium name="Mycorrhizal Genomics Consortium"/>
            <person name="Kohler A."/>
            <person name="Kuo A."/>
            <person name="Nagy L.G."/>
            <person name="Floudas D."/>
            <person name="Copeland A."/>
            <person name="Barry K.W."/>
            <person name="Cichocki N."/>
            <person name="Veneault-Fourrey C."/>
            <person name="LaButti K."/>
            <person name="Lindquist E.A."/>
            <person name="Lipzen A."/>
            <person name="Lundell T."/>
            <person name="Morin E."/>
            <person name="Murat C."/>
            <person name="Riley R."/>
            <person name="Ohm R."/>
            <person name="Sun H."/>
            <person name="Tunlid A."/>
            <person name="Henrissat B."/>
            <person name="Grigoriev I.V."/>
            <person name="Hibbett D.S."/>
            <person name="Martin F."/>
        </authorList>
    </citation>
    <scope>NUCLEOTIDE SEQUENCE [LARGE SCALE GENOMIC DNA]</scope>
    <source>
        <strain evidence="3 4">SS14</strain>
    </source>
</reference>
<feature type="domain" description="AMP-binding enzyme C-terminal" evidence="2">
    <location>
        <begin position="495"/>
        <end position="582"/>
    </location>
</feature>
<dbReference type="Gene3D" id="3.30.300.30">
    <property type="match status" value="1"/>
</dbReference>
<dbReference type="GO" id="GO:0016405">
    <property type="term" value="F:CoA-ligase activity"/>
    <property type="evidence" value="ECO:0007669"/>
    <property type="project" value="TreeGrafter"/>
</dbReference>
<protein>
    <recommendedName>
        <fullName evidence="5">4-coumarate--CoA ligase</fullName>
    </recommendedName>
</protein>
<keyword evidence="4" id="KW-1185">Reference proteome</keyword>
<dbReference type="AlphaFoldDB" id="A0A0C9VVW0"/>
<dbReference type="Pfam" id="PF00501">
    <property type="entry name" value="AMP-binding"/>
    <property type="match status" value="1"/>
</dbReference>
<evidence type="ECO:0000259" key="2">
    <source>
        <dbReference type="Pfam" id="PF13193"/>
    </source>
</evidence>
<dbReference type="InterPro" id="IPR025110">
    <property type="entry name" value="AMP-bd_C"/>
</dbReference>
<dbReference type="OrthoDB" id="6509636at2759"/>
<accession>A0A0C9VVW0</accession>
<name>A0A0C9VVW0_SPHS4</name>
<dbReference type="Gene3D" id="3.40.50.12780">
    <property type="entry name" value="N-terminal domain of ligase-like"/>
    <property type="match status" value="1"/>
</dbReference>
<dbReference type="PANTHER" id="PTHR24096:SF422">
    <property type="entry name" value="BCDNA.GH02901"/>
    <property type="match status" value="1"/>
</dbReference>